<feature type="compositionally biased region" description="Basic and acidic residues" evidence="14">
    <location>
        <begin position="764"/>
        <end position="774"/>
    </location>
</feature>
<keyword evidence="6" id="KW-1133">Transmembrane helix</keyword>
<comment type="pathway">
    <text evidence="2">Glycan biosynthesis; glycogen biosynthesis.</text>
</comment>
<protein>
    <recommendedName>
        <fullName evidence="10">glycogenin glucosyltransferase</fullName>
        <ecNumber evidence="10">2.4.1.186</ecNumber>
    </recommendedName>
</protein>
<dbReference type="Pfam" id="PF01501">
    <property type="entry name" value="Glyco_transf_8"/>
    <property type="match status" value="1"/>
</dbReference>
<feature type="compositionally biased region" description="Pro residues" evidence="14">
    <location>
        <begin position="44"/>
        <end position="60"/>
    </location>
</feature>
<feature type="compositionally biased region" description="Basic and acidic residues" evidence="14">
    <location>
        <begin position="711"/>
        <end position="723"/>
    </location>
</feature>
<comment type="caution">
    <text evidence="15">The sequence shown here is derived from an EMBL/GenBank/DDBJ whole genome shotgun (WGS) entry which is preliminary data.</text>
</comment>
<evidence type="ECO:0000313" key="15">
    <source>
        <dbReference type="EMBL" id="MBN3294388.1"/>
    </source>
</evidence>
<dbReference type="InterPro" id="IPR050587">
    <property type="entry name" value="GNT1/Glycosyltrans_8"/>
</dbReference>
<comment type="similarity">
    <text evidence="9">Belongs to the glycosyltransferase 8 family. Glycogenin subfamily.</text>
</comment>
<evidence type="ECO:0000256" key="8">
    <source>
        <dbReference type="ARBA" id="ARBA00023136"/>
    </source>
</evidence>
<keyword evidence="7" id="KW-0320">Glycogen biosynthesis</keyword>
<comment type="catalytic activity">
    <reaction evidence="12">
        <text>L-tyrosyl-[glycogenin] + UDP-alpha-D-glucose = alpha-D-glucosyl-L-tyrosyl-[glycogenin] + UDP + H(+)</text>
        <dbReference type="Rhea" id="RHEA:23360"/>
        <dbReference type="Rhea" id="RHEA-COMP:14604"/>
        <dbReference type="Rhea" id="RHEA-COMP:14605"/>
        <dbReference type="ChEBI" id="CHEBI:15378"/>
        <dbReference type="ChEBI" id="CHEBI:46858"/>
        <dbReference type="ChEBI" id="CHEBI:58223"/>
        <dbReference type="ChEBI" id="CHEBI:58885"/>
        <dbReference type="ChEBI" id="CHEBI:140573"/>
        <dbReference type="EC" id="2.4.1.186"/>
    </reaction>
    <physiologicalReaction direction="left-to-right" evidence="12">
        <dbReference type="Rhea" id="RHEA:23361"/>
    </physiologicalReaction>
</comment>
<evidence type="ECO:0000256" key="14">
    <source>
        <dbReference type="SAM" id="MobiDB-lite"/>
    </source>
</evidence>
<dbReference type="PANTHER" id="PTHR11183">
    <property type="entry name" value="GLYCOGENIN SUBFAMILY MEMBER"/>
    <property type="match status" value="1"/>
</dbReference>
<evidence type="ECO:0000256" key="4">
    <source>
        <dbReference type="ARBA" id="ARBA00022692"/>
    </source>
</evidence>
<organism evidence="15 16">
    <name type="scientific">Polypterus senegalus</name>
    <name type="common">Senegal bichir</name>
    <dbReference type="NCBI Taxonomy" id="55291"/>
    <lineage>
        <taxon>Eukaryota</taxon>
        <taxon>Metazoa</taxon>
        <taxon>Chordata</taxon>
        <taxon>Craniata</taxon>
        <taxon>Vertebrata</taxon>
        <taxon>Euteleostomi</taxon>
        <taxon>Actinopterygii</taxon>
        <taxon>Polypteriformes</taxon>
        <taxon>Polypteridae</taxon>
        <taxon>Polypterus</taxon>
    </lineage>
</organism>
<evidence type="ECO:0000256" key="1">
    <source>
        <dbReference type="ARBA" id="ARBA00004479"/>
    </source>
</evidence>
<keyword evidence="4" id="KW-0812">Transmembrane</keyword>
<dbReference type="EMBL" id="JAAWVN010026431">
    <property type="protein sequence ID" value="MBN3294388.1"/>
    <property type="molecule type" value="Genomic_DNA"/>
</dbReference>
<dbReference type="Proteomes" id="UP001166052">
    <property type="component" value="Unassembled WGS sequence"/>
</dbReference>
<comment type="function">
    <text evidence="13">Glycogenin participates in the glycogen biosynthetic process along with glycogen synthase and glycogen branching enzyme. It catalyzes the formation of a short alpha (1,4)-glucosyl chain covalently attached via a glucose 1-O-tyrosyl linkage to internal tyrosine residues and these chains act as primers for the elongation reaction catalyzed by glycogen synthase.</text>
</comment>
<feature type="non-terminal residue" evidence="15">
    <location>
        <position position="836"/>
    </location>
</feature>
<evidence type="ECO:0000256" key="6">
    <source>
        <dbReference type="ARBA" id="ARBA00022989"/>
    </source>
</evidence>
<evidence type="ECO:0000256" key="11">
    <source>
        <dbReference type="ARBA" id="ARBA00047374"/>
    </source>
</evidence>
<dbReference type="InterPro" id="IPR002495">
    <property type="entry name" value="Glyco_trans_8"/>
</dbReference>
<proteinExistence type="inferred from homology"/>
<dbReference type="CDD" id="cd02537">
    <property type="entry name" value="GT8_Glycogenin"/>
    <property type="match status" value="1"/>
</dbReference>
<evidence type="ECO:0000256" key="10">
    <source>
        <dbReference type="ARBA" id="ARBA00038934"/>
    </source>
</evidence>
<evidence type="ECO:0000256" key="2">
    <source>
        <dbReference type="ARBA" id="ARBA00004964"/>
    </source>
</evidence>
<feature type="compositionally biased region" description="Polar residues" evidence="14">
    <location>
        <begin position="727"/>
        <end position="762"/>
    </location>
</feature>
<keyword evidence="5" id="KW-0732">Signal</keyword>
<dbReference type="SUPFAM" id="SSF53448">
    <property type="entry name" value="Nucleotide-diphospho-sugar transferases"/>
    <property type="match status" value="1"/>
</dbReference>
<dbReference type="Gene3D" id="3.90.550.10">
    <property type="entry name" value="Spore Coat Polysaccharide Biosynthesis Protein SpsA, Chain A"/>
    <property type="match status" value="1"/>
</dbReference>
<evidence type="ECO:0000256" key="13">
    <source>
        <dbReference type="ARBA" id="ARBA00049637"/>
    </source>
</evidence>
<evidence type="ECO:0000256" key="3">
    <source>
        <dbReference type="ARBA" id="ARBA00008763"/>
    </source>
</evidence>
<feature type="region of interest" description="Disordered" evidence="14">
    <location>
        <begin position="36"/>
        <end position="127"/>
    </location>
</feature>
<dbReference type="InterPro" id="IPR022078">
    <property type="entry name" value="CD99L2"/>
</dbReference>
<keyword evidence="8" id="KW-0472">Membrane</keyword>
<gene>
    <name evidence="15" type="primary">Gyg2</name>
    <name evidence="15" type="ORF">GTO92_0004155</name>
</gene>
<evidence type="ECO:0000256" key="7">
    <source>
        <dbReference type="ARBA" id="ARBA00023056"/>
    </source>
</evidence>
<name>A0ABS2Z8S3_POLSE</name>
<sequence length="836" mass="91948">MPEKQEKDYYISAWANLCNIKSLLLISKAISGFDLSDAFDEPPKTTPKPPVKIPDAPPKNPSSGGIDPKPTVKPPVKNPGSSGGNFGDSDLNDVVGEDGYQPDKGKGGPRVGPAQDDEQQYEEGGAQEGGKVAGIVGAVAMAVVGAASSYFAYQKKKLCFKQGGASNSAPDGEIKRRIQQKRRSSEEGLDASESFTICGQCNKKSENHEHCENCGHSLMPISACINNTAKVNVTTGSLSRPPIHQLNAGPNHLHVNISSKAFYGTSLLGTSSNMDINKIMSLPIQITRTNLANSNGKPGLVLNSHNLSKTLRGRRQMPHKQHELNDPSVTLDTARNGVVHVLRGQSLPMTVFTCPPTAGDVKTSKERAQLPRTRPSACPGLDVKRAGIFCGSTEGERERERETGSIRAGLNAPSSGSFTVAKEARISLACIMPVTDQAFVTLATSDVYGLGALVLGHSLRHQRTSRQLVILITPQVSSSIRTVLDSVFDEVIEVSGLDSGDTAHLALMKRPDLGITFTKLQCWTLIQYSKCVFLDADTLVLCNVDELFDREEFSAAPDPGWPDCFNTGVFVFRPSLQTYGRLLQFAGVHGSFDGGDQGLLNSFFHNWAVKDIDKHLPFLYNLNTSSTYTYLPAFRQFGHEAKIVHFLGAVKPWSYKYNPQSRNAYQELDSPTGHHDPQFVNLWWEVYSSCVVPAVMKHEEVKLSNFSKQKNQKEITEEIKTEDLPSVTENSLSPRQASSLVVTPIEENQNANEEESLNSPQTFPKDKMASSPEHHTKWIDEKQLNLVNSVSQLSIEIKTELSDPEDRKRWEEGKMDYMGKDSFDNIKKKLDRFLEQ</sequence>
<dbReference type="EC" id="2.4.1.186" evidence="10"/>
<dbReference type="InterPro" id="IPR029044">
    <property type="entry name" value="Nucleotide-diphossugar_trans"/>
</dbReference>
<evidence type="ECO:0000256" key="5">
    <source>
        <dbReference type="ARBA" id="ARBA00022729"/>
    </source>
</evidence>
<reference evidence="15" key="1">
    <citation type="journal article" date="2021" name="Cell">
        <title>Tracing the genetic footprints of vertebrate landing in non-teleost ray-finned fishes.</title>
        <authorList>
            <person name="Bi X."/>
            <person name="Wang K."/>
            <person name="Yang L."/>
            <person name="Pan H."/>
            <person name="Jiang H."/>
            <person name="Wei Q."/>
            <person name="Fang M."/>
            <person name="Yu H."/>
            <person name="Zhu C."/>
            <person name="Cai Y."/>
            <person name="He Y."/>
            <person name="Gan X."/>
            <person name="Zeng H."/>
            <person name="Yu D."/>
            <person name="Zhu Y."/>
            <person name="Jiang H."/>
            <person name="Qiu Q."/>
            <person name="Yang H."/>
            <person name="Zhang Y.E."/>
            <person name="Wang W."/>
            <person name="Zhu M."/>
            <person name="He S."/>
            <person name="Zhang G."/>
        </authorList>
    </citation>
    <scope>NUCLEOTIDE SEQUENCE</scope>
    <source>
        <strain evidence="15">Bchr_001</strain>
    </source>
</reference>
<accession>A0ABS2Z8S3</accession>
<feature type="region of interest" description="Disordered" evidence="14">
    <location>
        <begin position="162"/>
        <end position="189"/>
    </location>
</feature>
<comment type="catalytic activity">
    <reaction evidence="11">
        <text>[1,4-alpha-D-glucosyl](n)-L-tyrosyl-[glycogenin] + UDP-alpha-D-glucose = [1,4-alpha-D-glucosyl](n+1)-L-tyrosyl-[glycogenin] + UDP + H(+)</text>
        <dbReference type="Rhea" id="RHEA:56560"/>
        <dbReference type="Rhea" id="RHEA-COMP:14606"/>
        <dbReference type="Rhea" id="RHEA-COMP:14607"/>
        <dbReference type="ChEBI" id="CHEBI:15378"/>
        <dbReference type="ChEBI" id="CHEBI:58223"/>
        <dbReference type="ChEBI" id="CHEBI:58885"/>
        <dbReference type="ChEBI" id="CHEBI:140574"/>
        <dbReference type="EC" id="2.4.1.186"/>
    </reaction>
    <physiologicalReaction direction="left-to-right" evidence="11">
        <dbReference type="Rhea" id="RHEA:56561"/>
    </physiologicalReaction>
</comment>
<keyword evidence="16" id="KW-1185">Reference proteome</keyword>
<dbReference type="Pfam" id="PF12301">
    <property type="entry name" value="CD99L2"/>
    <property type="match status" value="1"/>
</dbReference>
<feature type="region of interest" description="Disordered" evidence="14">
    <location>
        <begin position="706"/>
        <end position="774"/>
    </location>
</feature>
<feature type="non-terminal residue" evidence="15">
    <location>
        <position position="1"/>
    </location>
</feature>
<evidence type="ECO:0000256" key="9">
    <source>
        <dbReference type="ARBA" id="ARBA00038162"/>
    </source>
</evidence>
<evidence type="ECO:0000313" key="16">
    <source>
        <dbReference type="Proteomes" id="UP001166052"/>
    </source>
</evidence>
<evidence type="ECO:0000256" key="12">
    <source>
        <dbReference type="ARBA" id="ARBA00047924"/>
    </source>
</evidence>
<comment type="subcellular location">
    <subcellularLocation>
        <location evidence="1">Membrane</location>
        <topology evidence="1">Single-pass type I membrane protein</topology>
    </subcellularLocation>
</comment>
<comment type="similarity">
    <text evidence="3">Belongs to the CD99 family.</text>
</comment>